<organism evidence="1 2">
    <name type="scientific">Rippkaea orientalis (strain PCC 8801 / RF-1)</name>
    <name type="common">Cyanothece sp. (strain PCC 8801)</name>
    <dbReference type="NCBI Taxonomy" id="41431"/>
    <lineage>
        <taxon>Bacteria</taxon>
        <taxon>Bacillati</taxon>
        <taxon>Cyanobacteriota</taxon>
        <taxon>Cyanophyceae</taxon>
        <taxon>Oscillatoriophycideae</taxon>
        <taxon>Chroococcales</taxon>
        <taxon>Aphanothecaceae</taxon>
        <taxon>Rippkaea</taxon>
        <taxon>Rippkaea orientalis</taxon>
    </lineage>
</organism>
<dbReference type="STRING" id="41431.PCC8801_3300"/>
<sequence length="56" mass="7220">MIFNWVFEVIKWFWQLWDRLDEKTKRQIIEAVIKAFEELLRAFYRQWKNRKSEDKL</sequence>
<proteinExistence type="predicted"/>
<reference evidence="2" key="1">
    <citation type="journal article" date="2011" name="MBio">
        <title>Novel metabolic attributes of the genus Cyanothece, comprising a group of unicellular nitrogen-fixing Cyanobacteria.</title>
        <authorList>
            <person name="Bandyopadhyay A."/>
            <person name="Elvitigala T."/>
            <person name="Welsh E."/>
            <person name="Stockel J."/>
            <person name="Liberton M."/>
            <person name="Min H."/>
            <person name="Sherman L.A."/>
            <person name="Pakrasi H.B."/>
        </authorList>
    </citation>
    <scope>NUCLEOTIDE SEQUENCE [LARGE SCALE GENOMIC DNA]</scope>
    <source>
        <strain evidence="2">PCC 8801</strain>
    </source>
</reference>
<evidence type="ECO:0000313" key="1">
    <source>
        <dbReference type="EMBL" id="ACK67271.1"/>
    </source>
</evidence>
<gene>
    <name evidence="1" type="ordered locus">PCC8801_3300</name>
</gene>
<evidence type="ECO:0000313" key="2">
    <source>
        <dbReference type="Proteomes" id="UP000008204"/>
    </source>
</evidence>
<protein>
    <submittedName>
        <fullName evidence="1">Uncharacterized protein</fullName>
    </submittedName>
</protein>
<dbReference type="EMBL" id="CP001287">
    <property type="protein sequence ID" value="ACK67271.1"/>
    <property type="molecule type" value="Genomic_DNA"/>
</dbReference>
<dbReference type="KEGG" id="cyp:PCC8801_3300"/>
<dbReference type="HOGENOM" id="CLU_211399_0_0_3"/>
<accession>B7JZ60</accession>
<dbReference type="AlphaFoldDB" id="B7JZ60"/>
<dbReference type="Proteomes" id="UP000008204">
    <property type="component" value="Chromosome"/>
</dbReference>
<dbReference type="eggNOG" id="ENOG502ZTFR">
    <property type="taxonomic scope" value="Bacteria"/>
</dbReference>
<name>B7JZ60_RIPO1</name>
<keyword evidence="2" id="KW-1185">Reference proteome</keyword>